<dbReference type="GO" id="GO:0005739">
    <property type="term" value="C:mitochondrion"/>
    <property type="evidence" value="ECO:0007669"/>
    <property type="project" value="TreeGrafter"/>
</dbReference>
<dbReference type="FunFam" id="3.40.1390.30:FF:000001">
    <property type="entry name" value="GTP cyclohydrolase 1 type 2"/>
    <property type="match status" value="1"/>
</dbReference>
<feature type="binding site" evidence="4">
    <location>
        <position position="104"/>
    </location>
    <ligand>
        <name>a divalent metal cation</name>
        <dbReference type="ChEBI" id="CHEBI:60240"/>
        <label>1</label>
    </ligand>
</feature>
<feature type="binding site" evidence="4">
    <location>
        <position position="313"/>
    </location>
    <ligand>
        <name>a divalent metal cation</name>
        <dbReference type="ChEBI" id="CHEBI:60240"/>
        <label>1</label>
    </ligand>
</feature>
<dbReference type="GO" id="GO:0046872">
    <property type="term" value="F:metal ion binding"/>
    <property type="evidence" value="ECO:0007669"/>
    <property type="project" value="UniProtKB-KW"/>
</dbReference>
<keyword evidence="4" id="KW-0479">Metal-binding</keyword>
<feature type="binding site" evidence="4">
    <location>
        <position position="66"/>
    </location>
    <ligand>
        <name>a divalent metal cation</name>
        <dbReference type="ChEBI" id="CHEBI:60240"/>
        <label>1</label>
    </ligand>
</feature>
<dbReference type="Gene3D" id="3.40.1390.30">
    <property type="entry name" value="NIF3 (NGG1p interacting factor 3)-like"/>
    <property type="match status" value="2"/>
</dbReference>
<dbReference type="PIRSF" id="PIRSF037490">
    <property type="entry name" value="UCP037490_NIF3_euk"/>
    <property type="match status" value="1"/>
</dbReference>
<comment type="caution">
    <text evidence="5">The sequence shown here is derived from an EMBL/GenBank/DDBJ whole genome shotgun (WGS) entry which is preliminary data.</text>
</comment>
<dbReference type="InterPro" id="IPR002678">
    <property type="entry name" value="DUF34/NIF3"/>
</dbReference>
<organism evidence="5 6">
    <name type="scientific">Brachionus calyciflorus</name>
    <dbReference type="NCBI Taxonomy" id="104777"/>
    <lineage>
        <taxon>Eukaryota</taxon>
        <taxon>Metazoa</taxon>
        <taxon>Spiralia</taxon>
        <taxon>Gnathifera</taxon>
        <taxon>Rotifera</taxon>
        <taxon>Eurotatoria</taxon>
        <taxon>Monogononta</taxon>
        <taxon>Pseudotrocha</taxon>
        <taxon>Ploima</taxon>
        <taxon>Brachionidae</taxon>
        <taxon>Brachionus</taxon>
    </lineage>
</organism>
<dbReference type="PANTHER" id="PTHR13799:SF13">
    <property type="entry name" value="NIF3-LIKE PROTEIN 1"/>
    <property type="match status" value="1"/>
</dbReference>
<dbReference type="SUPFAM" id="SSF102705">
    <property type="entry name" value="NIF3 (NGG1p interacting factor 3)-like"/>
    <property type="match status" value="1"/>
</dbReference>
<dbReference type="Proteomes" id="UP000663879">
    <property type="component" value="Unassembled WGS sequence"/>
</dbReference>
<evidence type="ECO:0000256" key="2">
    <source>
        <dbReference type="ARBA" id="ARBA00019069"/>
    </source>
</evidence>
<accession>A0A813MK76</accession>
<comment type="similarity">
    <text evidence="1 3">Belongs to the GTP cyclohydrolase I type 2/NIF3 family.</text>
</comment>
<evidence type="ECO:0000313" key="6">
    <source>
        <dbReference type="Proteomes" id="UP000663879"/>
    </source>
</evidence>
<proteinExistence type="inferred from homology"/>
<reference evidence="5" key="1">
    <citation type="submission" date="2021-02" db="EMBL/GenBank/DDBJ databases">
        <authorList>
            <person name="Nowell W R."/>
        </authorList>
    </citation>
    <scope>NUCLEOTIDE SEQUENCE</scope>
    <source>
        <strain evidence="5">Ploen Becks lab</strain>
    </source>
</reference>
<name>A0A813MK76_9BILA</name>
<dbReference type="PANTHER" id="PTHR13799">
    <property type="entry name" value="NGG1 INTERACTING FACTOR 3"/>
    <property type="match status" value="1"/>
</dbReference>
<gene>
    <name evidence="5" type="ORF">OXX778_LOCUS2191</name>
</gene>
<feature type="binding site" evidence="4">
    <location>
        <position position="317"/>
    </location>
    <ligand>
        <name>a divalent metal cation</name>
        <dbReference type="ChEBI" id="CHEBI:60240"/>
        <label>1</label>
    </ligand>
</feature>
<keyword evidence="6" id="KW-1185">Reference proteome</keyword>
<dbReference type="EMBL" id="CAJNOC010000164">
    <property type="protein sequence ID" value="CAF0721474.1"/>
    <property type="molecule type" value="Genomic_DNA"/>
</dbReference>
<dbReference type="Pfam" id="PF01784">
    <property type="entry name" value="DUF34_NIF3"/>
    <property type="match status" value="1"/>
</dbReference>
<sequence>MDLKLLCKRLNEYAHTGIACDWDNVGLLTEPSEPLIVKKMLLTNDLTEPVLEEALKKEVNMIVSYHPAIFRPLKRLTQADWKERSIVKCIEQRIAVYSPHTSWDSIDGGINDWILEAFETKKIESVESISSLNHPSGFSKNVKINLPSDTNKDILLKKLNVNDNIRLVSEKNLGQEVEVEFLTSPKGVTSLMESIRSVYQSQDNIFDSLRIINMEKPFMKNVGLGRLGYLAQPLKIRDVVDKLKDLFKMKTFRLALANGKTLDSEVKVLAVGAGSASKLLNNVNADLIITGEFAHHEILHETHRGVSLIVTDHSNTERGYRECFKRKFTDLLKKYNENVEILISEVDRDPLEYI</sequence>
<evidence type="ECO:0000256" key="3">
    <source>
        <dbReference type="PIRNR" id="PIRNR037490"/>
    </source>
</evidence>
<evidence type="ECO:0000313" key="5">
    <source>
        <dbReference type="EMBL" id="CAF0721474.1"/>
    </source>
</evidence>
<dbReference type="NCBIfam" id="TIGR00486">
    <property type="entry name" value="YbgI_SA1388"/>
    <property type="match status" value="1"/>
</dbReference>
<evidence type="ECO:0000256" key="1">
    <source>
        <dbReference type="ARBA" id="ARBA00006964"/>
    </source>
</evidence>
<dbReference type="InterPro" id="IPR036069">
    <property type="entry name" value="DUF34/NIF3_sf"/>
</dbReference>
<dbReference type="InterPro" id="IPR017222">
    <property type="entry name" value="DUF34/NIF3_animal"/>
</dbReference>
<dbReference type="OrthoDB" id="3345469at2759"/>
<evidence type="ECO:0000256" key="4">
    <source>
        <dbReference type="PIRSR" id="PIRSR602678-1"/>
    </source>
</evidence>
<protein>
    <recommendedName>
        <fullName evidence="2 3">NIF3-like protein 1</fullName>
    </recommendedName>
</protein>
<dbReference type="AlphaFoldDB" id="A0A813MK76"/>